<dbReference type="AlphaFoldDB" id="A0A3M5LJT5"/>
<protein>
    <submittedName>
        <fullName evidence="1">Uncharacterized protein</fullName>
    </submittedName>
</protein>
<evidence type="ECO:0000313" key="2">
    <source>
        <dbReference type="Proteomes" id="UP000268096"/>
    </source>
</evidence>
<comment type="caution">
    <text evidence="1">The sequence shown here is derived from an EMBL/GenBank/DDBJ whole genome shotgun (WGS) entry which is preliminary data.</text>
</comment>
<evidence type="ECO:0000313" key="1">
    <source>
        <dbReference type="EMBL" id="RMT47502.1"/>
    </source>
</evidence>
<organism evidence="1 2">
    <name type="scientific">Pseudomonas syringae pv. solidagae</name>
    <dbReference type="NCBI Taxonomy" id="264458"/>
    <lineage>
        <taxon>Bacteria</taxon>
        <taxon>Pseudomonadati</taxon>
        <taxon>Pseudomonadota</taxon>
        <taxon>Gammaproteobacteria</taxon>
        <taxon>Pseudomonadales</taxon>
        <taxon>Pseudomonadaceae</taxon>
        <taxon>Pseudomonas</taxon>
        <taxon>Pseudomonas syringae</taxon>
    </lineage>
</organism>
<reference evidence="1 2" key="1">
    <citation type="submission" date="2018-08" db="EMBL/GenBank/DDBJ databases">
        <title>Recombination of ecologically and evolutionarily significant loci maintains genetic cohesion in the Pseudomonas syringae species complex.</title>
        <authorList>
            <person name="Dillon M."/>
            <person name="Thakur S."/>
            <person name="Almeida R.N.D."/>
            <person name="Weir B.S."/>
            <person name="Guttman D.S."/>
        </authorList>
    </citation>
    <scope>NUCLEOTIDE SEQUENCE [LARGE SCALE GENOMIC DNA]</scope>
    <source>
        <strain evidence="1 2">ICMP 16926</strain>
    </source>
</reference>
<feature type="non-terminal residue" evidence="1">
    <location>
        <position position="40"/>
    </location>
</feature>
<gene>
    <name evidence="1" type="ORF">ALP48_102454</name>
</gene>
<dbReference type="EMBL" id="RBTH01000141">
    <property type="protein sequence ID" value="RMT47502.1"/>
    <property type="molecule type" value="Genomic_DNA"/>
</dbReference>
<name>A0A3M5LJT5_PSESX</name>
<proteinExistence type="predicted"/>
<sequence>MTDKSGTHTQRRAATFAKTPATATSLCPFRGPDIAIVPVR</sequence>
<dbReference type="Proteomes" id="UP000268096">
    <property type="component" value="Unassembled WGS sequence"/>
</dbReference>
<accession>A0A3M5LJT5</accession>